<evidence type="ECO:0000256" key="2">
    <source>
        <dbReference type="ARBA" id="ARBA00023125"/>
    </source>
</evidence>
<dbReference type="SUPFAM" id="SSF52172">
    <property type="entry name" value="CheY-like"/>
    <property type="match status" value="1"/>
</dbReference>
<keyword evidence="1 3" id="KW-0597">Phosphoprotein</keyword>
<dbReference type="RefSeq" id="WP_091150865.1">
    <property type="nucleotide sequence ID" value="NZ_FNOT01000001.1"/>
</dbReference>
<protein>
    <submittedName>
        <fullName evidence="7">Two component transcriptional regulator, LuxR family</fullName>
    </submittedName>
</protein>
<keyword evidence="2" id="KW-0238">DNA-binding</keyword>
<dbReference type="InterPro" id="IPR039420">
    <property type="entry name" value="WalR-like"/>
</dbReference>
<evidence type="ECO:0000313" key="8">
    <source>
        <dbReference type="Proteomes" id="UP000198921"/>
    </source>
</evidence>
<dbReference type="EMBL" id="FNOT01000001">
    <property type="protein sequence ID" value="SDX40086.1"/>
    <property type="molecule type" value="Genomic_DNA"/>
</dbReference>
<evidence type="ECO:0000259" key="6">
    <source>
        <dbReference type="PROSITE" id="PS50110"/>
    </source>
</evidence>
<dbReference type="CDD" id="cd17535">
    <property type="entry name" value="REC_NarL-like"/>
    <property type="match status" value="1"/>
</dbReference>
<dbReference type="SUPFAM" id="SSF46894">
    <property type="entry name" value="C-terminal effector domain of the bipartite response regulators"/>
    <property type="match status" value="1"/>
</dbReference>
<dbReference type="GO" id="GO:0000160">
    <property type="term" value="P:phosphorelay signal transduction system"/>
    <property type="evidence" value="ECO:0007669"/>
    <property type="project" value="InterPro"/>
</dbReference>
<dbReference type="AlphaFoldDB" id="A0A1H3BDV2"/>
<dbReference type="PROSITE" id="PS00622">
    <property type="entry name" value="HTH_LUXR_1"/>
    <property type="match status" value="1"/>
</dbReference>
<sequence length="222" mass="23721">MIDVLVVDDHALMRTGLSGLIAAAGDMRVVGTAADGAEAVAEVARLAPHVVLMDLSMPVLDGVSATRRIVEEHPDVEVLVLTSFSDRQRVMEALDAGAGGYVLKDTEPADLLAAIRSTARGHSPLDPRVARTVLHARRGPARAAELTDREQEVLGLVGRGLANKQIARRLGIRESTVKAHLTSVFQRIGVRDRTSAALWARTHLPEKPGAPARPPAGTRREP</sequence>
<dbReference type="InterPro" id="IPR001789">
    <property type="entry name" value="Sig_transdc_resp-reg_receiver"/>
</dbReference>
<evidence type="ECO:0000256" key="3">
    <source>
        <dbReference type="PROSITE-ProRule" id="PRU00169"/>
    </source>
</evidence>
<dbReference type="PRINTS" id="PR00038">
    <property type="entry name" value="HTHLUXR"/>
</dbReference>
<dbReference type="InterPro" id="IPR011006">
    <property type="entry name" value="CheY-like_superfamily"/>
</dbReference>
<dbReference type="GO" id="GO:0003677">
    <property type="term" value="F:DNA binding"/>
    <property type="evidence" value="ECO:0007669"/>
    <property type="project" value="UniProtKB-KW"/>
</dbReference>
<dbReference type="SMART" id="SM00448">
    <property type="entry name" value="REC"/>
    <property type="match status" value="1"/>
</dbReference>
<feature type="region of interest" description="Disordered" evidence="4">
    <location>
        <begin position="201"/>
        <end position="222"/>
    </location>
</feature>
<organism evidence="7 8">
    <name type="scientific">Geodermatophilus africanus</name>
    <dbReference type="NCBI Taxonomy" id="1137993"/>
    <lineage>
        <taxon>Bacteria</taxon>
        <taxon>Bacillati</taxon>
        <taxon>Actinomycetota</taxon>
        <taxon>Actinomycetes</taxon>
        <taxon>Geodermatophilales</taxon>
        <taxon>Geodermatophilaceae</taxon>
        <taxon>Geodermatophilus</taxon>
    </lineage>
</organism>
<dbReference type="PROSITE" id="PS50043">
    <property type="entry name" value="HTH_LUXR_2"/>
    <property type="match status" value="1"/>
</dbReference>
<keyword evidence="8" id="KW-1185">Reference proteome</keyword>
<dbReference type="STRING" id="1137993.SAMN05660209_00402"/>
<accession>A0A1H3BDV2</accession>
<dbReference type="InterPro" id="IPR016032">
    <property type="entry name" value="Sig_transdc_resp-reg_C-effctor"/>
</dbReference>
<dbReference type="PANTHER" id="PTHR43214:SF43">
    <property type="entry name" value="TWO-COMPONENT RESPONSE REGULATOR"/>
    <property type="match status" value="1"/>
</dbReference>
<evidence type="ECO:0000313" key="7">
    <source>
        <dbReference type="EMBL" id="SDX40086.1"/>
    </source>
</evidence>
<evidence type="ECO:0000256" key="4">
    <source>
        <dbReference type="SAM" id="MobiDB-lite"/>
    </source>
</evidence>
<dbReference type="SMART" id="SM00421">
    <property type="entry name" value="HTH_LUXR"/>
    <property type="match status" value="1"/>
</dbReference>
<dbReference type="PROSITE" id="PS50110">
    <property type="entry name" value="RESPONSE_REGULATORY"/>
    <property type="match status" value="1"/>
</dbReference>
<dbReference type="OrthoDB" id="9808843at2"/>
<feature type="domain" description="HTH luxR-type" evidence="5">
    <location>
        <begin position="139"/>
        <end position="204"/>
    </location>
</feature>
<feature type="domain" description="Response regulatory" evidence="6">
    <location>
        <begin position="3"/>
        <end position="119"/>
    </location>
</feature>
<dbReference type="Pfam" id="PF00072">
    <property type="entry name" value="Response_reg"/>
    <property type="match status" value="1"/>
</dbReference>
<dbReference type="Gene3D" id="3.40.50.2300">
    <property type="match status" value="1"/>
</dbReference>
<proteinExistence type="predicted"/>
<dbReference type="InterPro" id="IPR058245">
    <property type="entry name" value="NreC/VraR/RcsB-like_REC"/>
</dbReference>
<name>A0A1H3BDV2_9ACTN</name>
<feature type="modified residue" description="4-aspartylphosphate" evidence="3">
    <location>
        <position position="54"/>
    </location>
</feature>
<dbReference type="InterPro" id="IPR000792">
    <property type="entry name" value="Tscrpt_reg_LuxR_C"/>
</dbReference>
<gene>
    <name evidence="7" type="ORF">SAMN05660209_00402</name>
</gene>
<dbReference type="Proteomes" id="UP000198921">
    <property type="component" value="Unassembled WGS sequence"/>
</dbReference>
<dbReference type="PANTHER" id="PTHR43214">
    <property type="entry name" value="TWO-COMPONENT RESPONSE REGULATOR"/>
    <property type="match status" value="1"/>
</dbReference>
<dbReference type="CDD" id="cd06170">
    <property type="entry name" value="LuxR_C_like"/>
    <property type="match status" value="1"/>
</dbReference>
<dbReference type="Pfam" id="PF00196">
    <property type="entry name" value="GerE"/>
    <property type="match status" value="1"/>
</dbReference>
<evidence type="ECO:0000256" key="1">
    <source>
        <dbReference type="ARBA" id="ARBA00022553"/>
    </source>
</evidence>
<evidence type="ECO:0000259" key="5">
    <source>
        <dbReference type="PROSITE" id="PS50043"/>
    </source>
</evidence>
<dbReference type="GO" id="GO:0006355">
    <property type="term" value="P:regulation of DNA-templated transcription"/>
    <property type="evidence" value="ECO:0007669"/>
    <property type="project" value="InterPro"/>
</dbReference>
<reference evidence="8" key="1">
    <citation type="submission" date="2016-10" db="EMBL/GenBank/DDBJ databases">
        <authorList>
            <person name="Varghese N."/>
            <person name="Submissions S."/>
        </authorList>
    </citation>
    <scope>NUCLEOTIDE SEQUENCE [LARGE SCALE GENOMIC DNA]</scope>
    <source>
        <strain evidence="8">DSM 45422</strain>
    </source>
</reference>